<name>A0A8T3BJV4_DENNO</name>
<feature type="domain" description="SRCR" evidence="1">
    <location>
        <begin position="12"/>
        <end position="75"/>
    </location>
</feature>
<protein>
    <recommendedName>
        <fullName evidence="1">SRCR domain-containing protein</fullName>
    </recommendedName>
</protein>
<accession>A0A8T3BJV4</accession>
<dbReference type="Proteomes" id="UP000829196">
    <property type="component" value="Unassembled WGS sequence"/>
</dbReference>
<dbReference type="InterPro" id="IPR001190">
    <property type="entry name" value="SRCR"/>
</dbReference>
<dbReference type="EMBL" id="JAGYWB010000008">
    <property type="protein sequence ID" value="KAI0514140.1"/>
    <property type="molecule type" value="Genomic_DNA"/>
</dbReference>
<sequence length="109" mass="12443">MFLLIPPGFIKTRLISSDFQTLPQKISGLLDDFFHGDSSGEKLHILFWNDTCKTRWFAGLGVPTIPALCHGFGCSLIWCIINGNNLLYYGLKLKYKSPWKHPHDRASIY</sequence>
<comment type="caution">
    <text evidence="2">The sequence shown here is derived from an EMBL/GenBank/DDBJ whole genome shotgun (WGS) entry which is preliminary data.</text>
</comment>
<dbReference type="PROSITE" id="PS50287">
    <property type="entry name" value="SRCR_2"/>
    <property type="match status" value="1"/>
</dbReference>
<gene>
    <name evidence="2" type="ORF">KFK09_010174</name>
</gene>
<organism evidence="2 3">
    <name type="scientific">Dendrobium nobile</name>
    <name type="common">Orchid</name>
    <dbReference type="NCBI Taxonomy" id="94219"/>
    <lineage>
        <taxon>Eukaryota</taxon>
        <taxon>Viridiplantae</taxon>
        <taxon>Streptophyta</taxon>
        <taxon>Embryophyta</taxon>
        <taxon>Tracheophyta</taxon>
        <taxon>Spermatophyta</taxon>
        <taxon>Magnoliopsida</taxon>
        <taxon>Liliopsida</taxon>
        <taxon>Asparagales</taxon>
        <taxon>Orchidaceae</taxon>
        <taxon>Epidendroideae</taxon>
        <taxon>Malaxideae</taxon>
        <taxon>Dendrobiinae</taxon>
        <taxon>Dendrobium</taxon>
    </lineage>
</organism>
<evidence type="ECO:0000259" key="1">
    <source>
        <dbReference type="PROSITE" id="PS50287"/>
    </source>
</evidence>
<keyword evidence="3" id="KW-1185">Reference proteome</keyword>
<dbReference type="AlphaFoldDB" id="A0A8T3BJV4"/>
<reference evidence="2" key="1">
    <citation type="journal article" date="2022" name="Front. Genet.">
        <title>Chromosome-Scale Assembly of the Dendrobium nobile Genome Provides Insights Into the Molecular Mechanism of the Biosynthesis of the Medicinal Active Ingredient of Dendrobium.</title>
        <authorList>
            <person name="Xu Q."/>
            <person name="Niu S.-C."/>
            <person name="Li K.-L."/>
            <person name="Zheng P.-J."/>
            <person name="Zhang X.-J."/>
            <person name="Jia Y."/>
            <person name="Liu Y."/>
            <person name="Niu Y.-X."/>
            <person name="Yu L.-H."/>
            <person name="Chen D.-F."/>
            <person name="Zhang G.-Q."/>
        </authorList>
    </citation>
    <scope>NUCLEOTIDE SEQUENCE</scope>
    <source>
        <tissue evidence="2">Leaf</tissue>
    </source>
</reference>
<dbReference type="GO" id="GO:0016020">
    <property type="term" value="C:membrane"/>
    <property type="evidence" value="ECO:0007669"/>
    <property type="project" value="InterPro"/>
</dbReference>
<evidence type="ECO:0000313" key="3">
    <source>
        <dbReference type="Proteomes" id="UP000829196"/>
    </source>
</evidence>
<evidence type="ECO:0000313" key="2">
    <source>
        <dbReference type="EMBL" id="KAI0514140.1"/>
    </source>
</evidence>
<proteinExistence type="predicted"/>